<name>A0A975CK00_9FLAO</name>
<dbReference type="RefSeq" id="WP_208076748.1">
    <property type="nucleotide sequence ID" value="NZ_CP071869.1"/>
</dbReference>
<dbReference type="Gene3D" id="2.180.10.10">
    <property type="entry name" value="RHS repeat-associated core"/>
    <property type="match status" value="1"/>
</dbReference>
<sequence length="200" mass="22803">MIPPKASAQSSITSTVLAELCYQYIYDHRNRLVEKKIPGKGWESIVYDNLDRPVLTQDANLKESKIWLFTKYDALGRVVYTGRYYLGANSTETRVTLQNTFNAKIATQNFETKITMGAGTGFSNTYYSNTNFPDTNLTIWTVNYYDNYNFNLQESTSSVTSYGVTSTSNVKGLPTDSRVYADNNKWITTITYYDDRARPI</sequence>
<accession>A0A975CK00</accession>
<gene>
    <name evidence="1" type="ORF">J3359_09845</name>
</gene>
<dbReference type="KEGG" id="pcea:J3359_09845"/>
<evidence type="ECO:0000313" key="2">
    <source>
        <dbReference type="Proteomes" id="UP000663920"/>
    </source>
</evidence>
<protein>
    <recommendedName>
        <fullName evidence="3">RHS repeat-associated core domain-containing protein</fullName>
    </recommendedName>
</protein>
<organism evidence="1 2">
    <name type="scientific">Polaribacter cellanae</name>
    <dbReference type="NCBI Taxonomy" id="2818493"/>
    <lineage>
        <taxon>Bacteria</taxon>
        <taxon>Pseudomonadati</taxon>
        <taxon>Bacteroidota</taxon>
        <taxon>Flavobacteriia</taxon>
        <taxon>Flavobacteriales</taxon>
        <taxon>Flavobacteriaceae</taxon>
    </lineage>
</organism>
<keyword evidence="2" id="KW-1185">Reference proteome</keyword>
<evidence type="ECO:0000313" key="1">
    <source>
        <dbReference type="EMBL" id="QTE21153.1"/>
    </source>
</evidence>
<dbReference type="EMBL" id="CP071869">
    <property type="protein sequence ID" value="QTE21153.1"/>
    <property type="molecule type" value="Genomic_DNA"/>
</dbReference>
<proteinExistence type="predicted"/>
<evidence type="ECO:0008006" key="3">
    <source>
        <dbReference type="Google" id="ProtNLM"/>
    </source>
</evidence>
<dbReference type="Proteomes" id="UP000663920">
    <property type="component" value="Chromosome"/>
</dbReference>
<reference evidence="1 2" key="1">
    <citation type="submission" date="2021-03" db="EMBL/GenBank/DDBJ databases">
        <title>Complete genome of Polaribacter_sp.SM13.</title>
        <authorList>
            <person name="Jeong S.W."/>
            <person name="Bae J.W."/>
        </authorList>
    </citation>
    <scope>NUCLEOTIDE SEQUENCE [LARGE SCALE GENOMIC DNA]</scope>
    <source>
        <strain evidence="1 2">SM13</strain>
    </source>
</reference>
<dbReference type="AlphaFoldDB" id="A0A975CK00"/>